<comment type="similarity">
    <text evidence="3">Belongs to the acetyltransferase family. RimJ subfamily.</text>
</comment>
<feature type="domain" description="N-acetyltransferase" evidence="4">
    <location>
        <begin position="15"/>
        <end position="172"/>
    </location>
</feature>
<dbReference type="EC" id="2.3.1.-" evidence="5"/>
<evidence type="ECO:0000256" key="1">
    <source>
        <dbReference type="ARBA" id="ARBA00022679"/>
    </source>
</evidence>
<accession>A0A221VXP6</accession>
<dbReference type="GO" id="GO:0005737">
    <property type="term" value="C:cytoplasm"/>
    <property type="evidence" value="ECO:0007669"/>
    <property type="project" value="TreeGrafter"/>
</dbReference>
<keyword evidence="6" id="KW-1185">Reference proteome</keyword>
<gene>
    <name evidence="5" type="primary">ydaF2</name>
    <name evidence="5" type="ORF">AHOG_03125</name>
</gene>
<reference evidence="5 6" key="1">
    <citation type="submission" date="2017-07" db="EMBL/GenBank/DDBJ databases">
        <title>Complete genome sequence of Actinoalloteichus hoggarensis DSM 45943, type strain of Actinoalloteichus hoggarensis.</title>
        <authorList>
            <person name="Ruckert C."/>
            <person name="Nouioui I."/>
            <person name="Willmese J."/>
            <person name="van Wezel G."/>
            <person name="Klenk H.-P."/>
            <person name="Kalinowski J."/>
            <person name="Zotchev S.B."/>
        </authorList>
    </citation>
    <scope>NUCLEOTIDE SEQUENCE [LARGE SCALE GENOMIC DNA]</scope>
    <source>
        <strain evidence="5 6">DSM 45943</strain>
    </source>
</reference>
<organism evidence="5 6">
    <name type="scientific">Actinoalloteichus hoggarensis</name>
    <dbReference type="NCBI Taxonomy" id="1470176"/>
    <lineage>
        <taxon>Bacteria</taxon>
        <taxon>Bacillati</taxon>
        <taxon>Actinomycetota</taxon>
        <taxon>Actinomycetes</taxon>
        <taxon>Pseudonocardiales</taxon>
        <taxon>Pseudonocardiaceae</taxon>
        <taxon>Actinoalloteichus</taxon>
    </lineage>
</organism>
<dbReference type="Pfam" id="PF13302">
    <property type="entry name" value="Acetyltransf_3"/>
    <property type="match status" value="1"/>
</dbReference>
<dbReference type="PROSITE" id="PS51186">
    <property type="entry name" value="GNAT"/>
    <property type="match status" value="1"/>
</dbReference>
<dbReference type="Proteomes" id="UP000204221">
    <property type="component" value="Chromosome"/>
</dbReference>
<dbReference type="InterPro" id="IPR051531">
    <property type="entry name" value="N-acetyltransferase"/>
</dbReference>
<dbReference type="PANTHER" id="PTHR43792:SF8">
    <property type="entry name" value="[RIBOSOMAL PROTEIN US5]-ALANINE N-ACETYLTRANSFERASE"/>
    <property type="match status" value="1"/>
</dbReference>
<dbReference type="EMBL" id="CP022521">
    <property type="protein sequence ID" value="ASO18284.1"/>
    <property type="molecule type" value="Genomic_DNA"/>
</dbReference>
<evidence type="ECO:0000313" key="6">
    <source>
        <dbReference type="Proteomes" id="UP000204221"/>
    </source>
</evidence>
<evidence type="ECO:0000313" key="5">
    <source>
        <dbReference type="EMBL" id="ASO18284.1"/>
    </source>
</evidence>
<dbReference type="InterPro" id="IPR000182">
    <property type="entry name" value="GNAT_dom"/>
</dbReference>
<evidence type="ECO:0000256" key="2">
    <source>
        <dbReference type="ARBA" id="ARBA00023315"/>
    </source>
</evidence>
<protein>
    <submittedName>
        <fullName evidence="5">Putative ribosomal N-acetyltransferase YdaF</fullName>
        <ecNumber evidence="5">2.3.1.-</ecNumber>
    </submittedName>
</protein>
<dbReference type="AlphaFoldDB" id="A0A221VXP6"/>
<evidence type="ECO:0000256" key="3">
    <source>
        <dbReference type="ARBA" id="ARBA00038502"/>
    </source>
</evidence>
<dbReference type="GO" id="GO:0008999">
    <property type="term" value="F:protein-N-terminal-alanine acetyltransferase activity"/>
    <property type="evidence" value="ECO:0007669"/>
    <property type="project" value="TreeGrafter"/>
</dbReference>
<dbReference type="KEGG" id="ahg:AHOG_03125"/>
<dbReference type="SUPFAM" id="SSF55729">
    <property type="entry name" value="Acyl-CoA N-acyltransferases (Nat)"/>
    <property type="match status" value="1"/>
</dbReference>
<keyword evidence="1 5" id="KW-0808">Transferase</keyword>
<sequence>MTLRSPRLWDGPDWSRIRLAERDHLQLWEPSTPEGWEQRNALFSWPGQWAGMRRLARHGTALPFVILVDGVFAGQVTVGNIVRGALRSGWIGYWVSRRLTCGGVASAAVALVVDHCFGVAGLHRLEATVRPDNEASLRVLEKTGFRREGLFRRYLYVAEMWRDHVCLAITAEDVTAGAATALVRDGRADWE</sequence>
<keyword evidence="2 5" id="KW-0012">Acyltransferase</keyword>
<dbReference type="PANTHER" id="PTHR43792">
    <property type="entry name" value="GNAT FAMILY, PUTATIVE (AFU_ORTHOLOGUE AFUA_3G00765)-RELATED-RELATED"/>
    <property type="match status" value="1"/>
</dbReference>
<evidence type="ECO:0000259" key="4">
    <source>
        <dbReference type="PROSITE" id="PS51186"/>
    </source>
</evidence>
<proteinExistence type="inferred from homology"/>
<dbReference type="Gene3D" id="3.40.630.30">
    <property type="match status" value="1"/>
</dbReference>
<name>A0A221VXP6_9PSEU</name>
<dbReference type="InterPro" id="IPR016181">
    <property type="entry name" value="Acyl_CoA_acyltransferase"/>
</dbReference>